<dbReference type="GO" id="GO:0048038">
    <property type="term" value="F:quinone binding"/>
    <property type="evidence" value="ECO:0007669"/>
    <property type="project" value="UniProtKB-UniRule"/>
</dbReference>
<proteinExistence type="inferred from homology"/>
<dbReference type="EC" id="7.1.1.-" evidence="10"/>
<evidence type="ECO:0000256" key="8">
    <source>
        <dbReference type="ARBA" id="ARBA00023027"/>
    </source>
</evidence>
<dbReference type="FunFam" id="3.30.200.210:FF:000002">
    <property type="entry name" value="NADH-ubiquinone oxidoreductase 75 kDa subunit"/>
    <property type="match status" value="1"/>
</dbReference>
<dbReference type="GO" id="GO:0051539">
    <property type="term" value="F:4 iron, 4 sulfur cluster binding"/>
    <property type="evidence" value="ECO:0007669"/>
    <property type="project" value="UniProtKB-KW"/>
</dbReference>
<comment type="function">
    <text evidence="10">NDH-1 shuttles electrons from NADH, via FMN and iron-sulfur (Fe-S) centers, to quinones in the respiratory chain. Couples the redox reaction to proton translocation (for every two electrons transferred, four hydrogen ions are translocated across the cytoplasmic membrane), and thus conserves the redox energy in a proton gradient.</text>
</comment>
<evidence type="ECO:0000256" key="2">
    <source>
        <dbReference type="ARBA" id="ARBA00005404"/>
    </source>
</evidence>
<evidence type="ECO:0000313" key="14">
    <source>
        <dbReference type="Proteomes" id="UP000325122"/>
    </source>
</evidence>
<evidence type="ECO:0000256" key="1">
    <source>
        <dbReference type="ARBA" id="ARBA00001966"/>
    </source>
</evidence>
<dbReference type="InterPro" id="IPR006963">
    <property type="entry name" value="Mopterin_OxRdtase_4Fe-4S_dom"/>
</dbReference>
<dbReference type="GO" id="GO:0008137">
    <property type="term" value="F:NADH dehydrogenase (ubiquinone) activity"/>
    <property type="evidence" value="ECO:0007669"/>
    <property type="project" value="UniProtKB-UniRule"/>
</dbReference>
<dbReference type="NCBIfam" id="TIGR01973">
    <property type="entry name" value="NuoG"/>
    <property type="match status" value="1"/>
</dbReference>
<evidence type="ECO:0000313" key="13">
    <source>
        <dbReference type="EMBL" id="KAA5805185.1"/>
    </source>
</evidence>
<keyword evidence="4 10" id="KW-0479">Metal-binding</keyword>
<dbReference type="PANTHER" id="PTHR43105">
    <property type="entry name" value="RESPIRATORY NITRATE REDUCTASE"/>
    <property type="match status" value="1"/>
</dbReference>
<keyword evidence="5 10" id="KW-1278">Translocase</keyword>
<dbReference type="GO" id="GO:0051537">
    <property type="term" value="F:2 iron, 2 sulfur cluster binding"/>
    <property type="evidence" value="ECO:0007669"/>
    <property type="project" value="UniProtKB-UniRule"/>
</dbReference>
<sequence length="706" mass="75943">MTENTRTIIIDGDEVTVPQDYNLLQAAEAAGREIPRFCYHERLSVAGNCRMCLVELVGAPKPVASCAFLVRDMRGGPNGEPPAMRTLSPLVKKAREGVMEFLLINHPLDCPICDQGGECDLQDQSLMYGRAGSRYAENKRAVEEKYMGPLIKTIMTRCIQCTRCVRFATEVAGVPELGAIGRGEDMEITTYLEQSMTSELSGNVIDLCPVGALTSRPYAFNARPWELNKTETIDVMDAQGANIRVDSRSGAVLRIMPRIHDEVNEEWISDKTRFVWDGLGRQRLDRPYARKDGRLTPIGWDEALDIAAKKLSGEAARIGAIAGDLNDVEGLKAAKDLFDALGVASIDARQDGARIGARDGSSPRQSYLFNSTIAGIDQADAILIVGANPRLEAPVLNARIRQRWLNSDCQIGVIGEAGDLTYPYEHLGAGADVLAGLPKKRSGFIKTLKDAQRPMIIVGMGALARPDGAQVLRAAGELAKVVGAVSANWNGFNVLHTAASRVGALDLGFLPGEGGRDTHAILDGAGKGEVDTVVLLGADEIDMERLGKAFVIYVGHHGDAGAQRADLILPSAAYTEKNGLYVNTEGRAQLALRAVFPKGEAKEDWAIFRALSARLNKTLPYDDLNALRAALIEENPVFGQIDHAPGAEGVADFDPSTLGEAGEVSDAPLRSPVTNFYMTNAVARASKTMAECSAMALAATRMQAAE</sequence>
<keyword evidence="10" id="KW-0874">Quinone</keyword>
<dbReference type="InterPro" id="IPR054351">
    <property type="entry name" value="NADH_UbQ_OxRdtase_ferredoxin"/>
</dbReference>
<evidence type="ECO:0000256" key="6">
    <source>
        <dbReference type="ARBA" id="ARBA00023004"/>
    </source>
</evidence>
<dbReference type="SMART" id="SM00929">
    <property type="entry name" value="NADH-G_4Fe-4S_3"/>
    <property type="match status" value="1"/>
</dbReference>
<comment type="cofactor">
    <cofactor evidence="1 10">
        <name>[4Fe-4S] cluster</name>
        <dbReference type="ChEBI" id="CHEBI:49883"/>
    </cofactor>
</comment>
<organism evidence="13 14">
    <name type="scientific">Alkalicaulis satelles</name>
    <dbReference type="NCBI Taxonomy" id="2609175"/>
    <lineage>
        <taxon>Bacteria</taxon>
        <taxon>Pseudomonadati</taxon>
        <taxon>Pseudomonadota</taxon>
        <taxon>Alphaproteobacteria</taxon>
        <taxon>Maricaulales</taxon>
        <taxon>Maricaulaceae</taxon>
        <taxon>Alkalicaulis</taxon>
    </lineage>
</organism>
<keyword evidence="8 10" id="KW-0520">NAD</keyword>
<dbReference type="Pfam" id="PF10588">
    <property type="entry name" value="NADH-G_4Fe-4S_3"/>
    <property type="match status" value="1"/>
</dbReference>
<dbReference type="Gene3D" id="3.30.200.210">
    <property type="match status" value="1"/>
</dbReference>
<comment type="similarity">
    <text evidence="2 10">Belongs to the complex I 75 kDa subunit family.</text>
</comment>
<dbReference type="Pfam" id="PF09326">
    <property type="entry name" value="NADH_dhqG_C"/>
    <property type="match status" value="1"/>
</dbReference>
<keyword evidence="10" id="KW-0001">2Fe-2S</keyword>
<dbReference type="InterPro" id="IPR010228">
    <property type="entry name" value="NADH_UbQ_OxRdtase_Gsu"/>
</dbReference>
<dbReference type="InterPro" id="IPR001041">
    <property type="entry name" value="2Fe-2S_ferredoxin-type"/>
</dbReference>
<dbReference type="Gene3D" id="3.30.70.20">
    <property type="match status" value="1"/>
</dbReference>
<dbReference type="CDD" id="cd00207">
    <property type="entry name" value="fer2"/>
    <property type="match status" value="1"/>
</dbReference>
<feature type="domain" description="4Fe-4S His(Cys)3-ligated-type" evidence="12">
    <location>
        <begin position="90"/>
        <end position="129"/>
    </location>
</feature>
<dbReference type="AlphaFoldDB" id="A0A5M6ZMP3"/>
<evidence type="ECO:0000256" key="4">
    <source>
        <dbReference type="ARBA" id="ARBA00022723"/>
    </source>
</evidence>
<comment type="caution">
    <text evidence="13">The sequence shown here is derived from an EMBL/GenBank/DDBJ whole genome shotgun (WGS) entry which is preliminary data.</text>
</comment>
<evidence type="ECO:0000259" key="11">
    <source>
        <dbReference type="PROSITE" id="PS51669"/>
    </source>
</evidence>
<comment type="catalytic activity">
    <reaction evidence="9 10">
        <text>a quinone + NADH + 5 H(+)(in) = a quinol + NAD(+) + 4 H(+)(out)</text>
        <dbReference type="Rhea" id="RHEA:57888"/>
        <dbReference type="ChEBI" id="CHEBI:15378"/>
        <dbReference type="ChEBI" id="CHEBI:24646"/>
        <dbReference type="ChEBI" id="CHEBI:57540"/>
        <dbReference type="ChEBI" id="CHEBI:57945"/>
        <dbReference type="ChEBI" id="CHEBI:132124"/>
    </reaction>
</comment>
<evidence type="ECO:0000256" key="7">
    <source>
        <dbReference type="ARBA" id="ARBA00023014"/>
    </source>
</evidence>
<dbReference type="FunFam" id="3.30.70.20:FF:000002">
    <property type="entry name" value="NADH-ubiquinone oxidoreductase 75 kDa subunit"/>
    <property type="match status" value="1"/>
</dbReference>
<dbReference type="GO" id="GO:0046872">
    <property type="term" value="F:metal ion binding"/>
    <property type="evidence" value="ECO:0007669"/>
    <property type="project" value="UniProtKB-UniRule"/>
</dbReference>
<dbReference type="InterPro" id="IPR036010">
    <property type="entry name" value="2Fe-2S_ferredoxin-like_sf"/>
</dbReference>
<dbReference type="GO" id="GO:0016020">
    <property type="term" value="C:membrane"/>
    <property type="evidence" value="ECO:0007669"/>
    <property type="project" value="InterPro"/>
</dbReference>
<name>A0A5M6ZMP3_9PROT</name>
<evidence type="ECO:0000256" key="3">
    <source>
        <dbReference type="ARBA" id="ARBA00022485"/>
    </source>
</evidence>
<dbReference type="Proteomes" id="UP000325122">
    <property type="component" value="Unassembled WGS sequence"/>
</dbReference>
<evidence type="ECO:0000259" key="12">
    <source>
        <dbReference type="PROSITE" id="PS51839"/>
    </source>
</evidence>
<dbReference type="PROSITE" id="PS00642">
    <property type="entry name" value="COMPLEX1_75K_2"/>
    <property type="match status" value="1"/>
</dbReference>
<dbReference type="FunFam" id="3.10.20.740:FF:000001">
    <property type="entry name" value="NADH-quinone oxidoreductase subunit G"/>
    <property type="match status" value="1"/>
</dbReference>
<dbReference type="Gene3D" id="3.40.50.740">
    <property type="match status" value="1"/>
</dbReference>
<dbReference type="SUPFAM" id="SSF54862">
    <property type="entry name" value="4Fe-4S ferredoxins"/>
    <property type="match status" value="1"/>
</dbReference>
<dbReference type="GO" id="GO:0042773">
    <property type="term" value="P:ATP synthesis coupled electron transport"/>
    <property type="evidence" value="ECO:0007669"/>
    <property type="project" value="InterPro"/>
</dbReference>
<dbReference type="InterPro" id="IPR019574">
    <property type="entry name" value="NADH_UbQ_OxRdtase_Gsu_4Fe4S-bd"/>
</dbReference>
<keyword evidence="3 10" id="KW-0004">4Fe-4S</keyword>
<dbReference type="InterPro" id="IPR006656">
    <property type="entry name" value="Mopterin_OxRdtase"/>
</dbReference>
<keyword evidence="7 10" id="KW-0411">Iron-sulfur</keyword>
<dbReference type="Pfam" id="PF13510">
    <property type="entry name" value="Fer2_4"/>
    <property type="match status" value="1"/>
</dbReference>
<dbReference type="Pfam" id="PF22151">
    <property type="entry name" value="Fer4_NDSU1"/>
    <property type="match status" value="1"/>
</dbReference>
<evidence type="ECO:0000256" key="5">
    <source>
        <dbReference type="ARBA" id="ARBA00022967"/>
    </source>
</evidence>
<dbReference type="PROSITE" id="PS00643">
    <property type="entry name" value="COMPLEX1_75K_3"/>
    <property type="match status" value="1"/>
</dbReference>
<dbReference type="PROSITE" id="PS00641">
    <property type="entry name" value="COMPLEX1_75K_1"/>
    <property type="match status" value="1"/>
</dbReference>
<accession>A0A5M6ZMP3</accession>
<dbReference type="SUPFAM" id="SSF54292">
    <property type="entry name" value="2Fe-2S ferredoxin-like"/>
    <property type="match status" value="1"/>
</dbReference>
<reference evidence="13 14" key="1">
    <citation type="submission" date="2019-09" db="EMBL/GenBank/DDBJ databases">
        <authorList>
            <person name="Kevbrin V."/>
            <person name="Grouzdev D.S."/>
        </authorList>
    </citation>
    <scope>NUCLEOTIDE SEQUENCE [LARGE SCALE GENOMIC DNA]</scope>
    <source>
        <strain evidence="13 14">G-192</strain>
    </source>
</reference>
<dbReference type="CDD" id="cd02773">
    <property type="entry name" value="MopB_Res-Cmplx1_Nad11"/>
    <property type="match status" value="1"/>
</dbReference>
<keyword evidence="13" id="KW-0560">Oxidoreductase</keyword>
<dbReference type="InterPro" id="IPR000283">
    <property type="entry name" value="NADH_UbQ_OxRdtase_75kDa_su_CS"/>
</dbReference>
<dbReference type="RefSeq" id="WP_150022216.1">
    <property type="nucleotide sequence ID" value="NZ_VWOJ01000001.1"/>
</dbReference>
<dbReference type="GO" id="GO:0016651">
    <property type="term" value="F:oxidoreductase activity, acting on NAD(P)H"/>
    <property type="evidence" value="ECO:0007669"/>
    <property type="project" value="InterPro"/>
</dbReference>
<dbReference type="PROSITE" id="PS51669">
    <property type="entry name" value="4FE4S_MOW_BIS_MGD"/>
    <property type="match status" value="1"/>
</dbReference>
<keyword evidence="14" id="KW-1185">Reference proteome</keyword>
<dbReference type="PROSITE" id="PS51839">
    <property type="entry name" value="4FE4S_HC3"/>
    <property type="match status" value="1"/>
</dbReference>
<feature type="domain" description="4Fe-4S Mo/W bis-MGD-type" evidence="11">
    <location>
        <begin position="227"/>
        <end position="283"/>
    </location>
</feature>
<dbReference type="Pfam" id="PF22117">
    <property type="entry name" value="Fer4_Nqo3"/>
    <property type="match status" value="1"/>
</dbReference>
<gene>
    <name evidence="13" type="ORF">F1654_04160</name>
</gene>
<dbReference type="InterPro" id="IPR050123">
    <property type="entry name" value="Prok_molybdopt-oxidoreductase"/>
</dbReference>
<keyword evidence="6 10" id="KW-0408">Iron</keyword>
<protein>
    <recommendedName>
        <fullName evidence="10">NADH-quinone oxidoreductase</fullName>
        <ecNumber evidence="10">7.1.1.-</ecNumber>
    </recommendedName>
</protein>
<comment type="cofactor">
    <cofactor evidence="10">
        <name>[2Fe-2S] cluster</name>
        <dbReference type="ChEBI" id="CHEBI:190135"/>
    </cofactor>
    <text evidence="10">Binds 1 [2Fe-2S] cluster per subunit.</text>
</comment>
<dbReference type="Gene3D" id="3.10.20.740">
    <property type="match status" value="1"/>
</dbReference>
<dbReference type="PANTHER" id="PTHR43105:SF13">
    <property type="entry name" value="NADH-UBIQUINONE OXIDOREDUCTASE 75 KDA SUBUNIT, MITOCHONDRIAL"/>
    <property type="match status" value="1"/>
</dbReference>
<dbReference type="InterPro" id="IPR015405">
    <property type="entry name" value="NDUFS1-like_C"/>
</dbReference>
<dbReference type="SUPFAM" id="SSF53706">
    <property type="entry name" value="Formate dehydrogenase/DMSO reductase, domains 1-3"/>
    <property type="match status" value="1"/>
</dbReference>
<evidence type="ECO:0000256" key="9">
    <source>
        <dbReference type="ARBA" id="ARBA00047712"/>
    </source>
</evidence>
<dbReference type="Pfam" id="PF00384">
    <property type="entry name" value="Molybdopterin"/>
    <property type="match status" value="1"/>
</dbReference>
<evidence type="ECO:0000256" key="10">
    <source>
        <dbReference type="RuleBase" id="RU003525"/>
    </source>
</evidence>
<dbReference type="EMBL" id="VWOJ01000001">
    <property type="protein sequence ID" value="KAA5805185.1"/>
    <property type="molecule type" value="Genomic_DNA"/>
</dbReference>